<feature type="compositionally biased region" description="Polar residues" evidence="5">
    <location>
        <begin position="182"/>
        <end position="215"/>
    </location>
</feature>
<feature type="domain" description="Amino acid permease/ SLC12A" evidence="7">
    <location>
        <begin position="2"/>
        <end position="104"/>
    </location>
</feature>
<feature type="compositionally biased region" description="Polar residues" evidence="5">
    <location>
        <begin position="261"/>
        <end position="272"/>
    </location>
</feature>
<reference evidence="9 10" key="1">
    <citation type="journal article" date="2017" name="Gigascience">
        <title>Genome sequence of the small brown planthopper, Laodelphax striatellus.</title>
        <authorList>
            <person name="Zhu J."/>
            <person name="Jiang F."/>
            <person name="Wang X."/>
            <person name="Yang P."/>
            <person name="Bao Y."/>
            <person name="Zhao W."/>
            <person name="Wang W."/>
            <person name="Lu H."/>
            <person name="Wang Q."/>
            <person name="Cui N."/>
            <person name="Li J."/>
            <person name="Chen X."/>
            <person name="Luo L."/>
            <person name="Yu J."/>
            <person name="Kang L."/>
            <person name="Cui F."/>
        </authorList>
    </citation>
    <scope>NUCLEOTIDE SEQUENCE [LARGE SCALE GENOMIC DNA]</scope>
    <source>
        <strain evidence="9">Lst14</strain>
    </source>
</reference>
<evidence type="ECO:0000256" key="1">
    <source>
        <dbReference type="ARBA" id="ARBA00004141"/>
    </source>
</evidence>
<feature type="compositionally biased region" description="Polar residues" evidence="5">
    <location>
        <begin position="281"/>
        <end position="291"/>
    </location>
</feature>
<evidence type="ECO:0000256" key="4">
    <source>
        <dbReference type="ARBA" id="ARBA00023136"/>
    </source>
</evidence>
<keyword evidence="3 6" id="KW-1133">Transmembrane helix</keyword>
<evidence type="ECO:0000256" key="5">
    <source>
        <dbReference type="SAM" id="MobiDB-lite"/>
    </source>
</evidence>
<protein>
    <recommendedName>
        <fullName evidence="11">SLC12A transporter C-terminal domain-containing protein</fullName>
    </recommendedName>
</protein>
<comment type="subcellular location">
    <subcellularLocation>
        <location evidence="1">Membrane</location>
        <topology evidence="1">Multi-pass membrane protein</topology>
    </subcellularLocation>
</comment>
<keyword evidence="10" id="KW-1185">Reference proteome</keyword>
<dbReference type="InterPro" id="IPR004842">
    <property type="entry name" value="SLC12A_fam"/>
</dbReference>
<keyword evidence="4 6" id="KW-0472">Membrane</keyword>
<dbReference type="PANTHER" id="PTHR11827">
    <property type="entry name" value="SOLUTE CARRIER FAMILY 12, CATION COTRANSPORTERS"/>
    <property type="match status" value="1"/>
</dbReference>
<feature type="domain" description="SLC12A transporter C-terminal" evidence="8">
    <location>
        <begin position="136"/>
        <end position="506"/>
    </location>
</feature>
<evidence type="ECO:0000259" key="7">
    <source>
        <dbReference type="Pfam" id="PF00324"/>
    </source>
</evidence>
<dbReference type="OrthoDB" id="2020542at2759"/>
<evidence type="ECO:0000256" key="3">
    <source>
        <dbReference type="ARBA" id="ARBA00022989"/>
    </source>
</evidence>
<evidence type="ECO:0000256" key="2">
    <source>
        <dbReference type="ARBA" id="ARBA00022692"/>
    </source>
</evidence>
<evidence type="ECO:0008006" key="11">
    <source>
        <dbReference type="Google" id="ProtNLM"/>
    </source>
</evidence>
<evidence type="ECO:0000313" key="9">
    <source>
        <dbReference type="EMBL" id="RZF45688.1"/>
    </source>
</evidence>
<dbReference type="AlphaFoldDB" id="A0A482XK64"/>
<feature type="region of interest" description="Disordered" evidence="5">
    <location>
        <begin position="182"/>
        <end position="291"/>
    </location>
</feature>
<keyword evidence="2 6" id="KW-0812">Transmembrane</keyword>
<dbReference type="InParanoid" id="A0A482XK64"/>
<name>A0A482XK64_LAOST</name>
<comment type="caution">
    <text evidence="9">The sequence shown here is derived from an EMBL/GenBank/DDBJ whole genome shotgun (WGS) entry which is preliminary data.</text>
</comment>
<dbReference type="Pfam" id="PF03522">
    <property type="entry name" value="SLC12"/>
    <property type="match status" value="1"/>
</dbReference>
<dbReference type="GO" id="GO:0055078">
    <property type="term" value="P:sodium ion homeostasis"/>
    <property type="evidence" value="ECO:0007669"/>
    <property type="project" value="TreeGrafter"/>
</dbReference>
<dbReference type="GO" id="GO:1990573">
    <property type="term" value="P:potassium ion import across plasma membrane"/>
    <property type="evidence" value="ECO:0007669"/>
    <property type="project" value="TreeGrafter"/>
</dbReference>
<evidence type="ECO:0000256" key="6">
    <source>
        <dbReference type="SAM" id="Phobius"/>
    </source>
</evidence>
<gene>
    <name evidence="9" type="ORF">LSTR_LSTR013267</name>
</gene>
<sequence length="506" mass="56839">MNFSTFHASLIKPVGWRPTFKYYNMWLSLVGAILCVGVMFLISSWTALITLAVVLALYLIVSYRKPDVNWGSTTQAQTYKTALTAVQQLSRVEDHVKNYRPQVLVFSGLPSSRPALVDFAYLITRNISLLVCAHVVDKSLDLYMAVAILRVPGGLDHSKQMSDEPEILAIDEGNTSILNTRQNSQESIPRNVSYSQMSQVSDVSELTPPNTPNANRSRKVNARPDADTAAAKKKDVKAERNSRQSRGSVYNRLFGRLGTVHETTTTNGNQQPPVDGGQPLTADQQVTNGSPVSCRSIGGTELPKEVLHSITQFQRKRKKGHIDVWWLYDDGGLTLLLPYLIQTRSEYSNCKLRVFTLANKKDELQFEQRNMASLLAKFRIDYSDLKLIPDITKKPQEETTAFFENLIKDLKAPDNDEDGNEAEDQGFVTEAELTATKDKTNRHLRLRELLLENSTDAELVVMTLPMPRKSVVPAALYMAWLEVLTHDMPPFLLVRGNQQSVLTFYS</sequence>
<evidence type="ECO:0000259" key="8">
    <source>
        <dbReference type="Pfam" id="PF03522"/>
    </source>
</evidence>
<dbReference type="InterPro" id="IPR004841">
    <property type="entry name" value="AA-permease/SLC12A_dom"/>
</dbReference>
<dbReference type="GO" id="GO:0055064">
    <property type="term" value="P:chloride ion homeostasis"/>
    <property type="evidence" value="ECO:0007669"/>
    <property type="project" value="TreeGrafter"/>
</dbReference>
<feature type="compositionally biased region" description="Basic and acidic residues" evidence="5">
    <location>
        <begin position="222"/>
        <end position="242"/>
    </location>
</feature>
<dbReference type="GO" id="GO:0055075">
    <property type="term" value="P:potassium ion homeostasis"/>
    <property type="evidence" value="ECO:0007669"/>
    <property type="project" value="TreeGrafter"/>
</dbReference>
<dbReference type="InterPro" id="IPR018491">
    <property type="entry name" value="SLC12_C"/>
</dbReference>
<dbReference type="SMR" id="A0A482XK64"/>
<organism evidence="9 10">
    <name type="scientific">Laodelphax striatellus</name>
    <name type="common">Small brown planthopper</name>
    <name type="synonym">Delphax striatella</name>
    <dbReference type="NCBI Taxonomy" id="195883"/>
    <lineage>
        <taxon>Eukaryota</taxon>
        <taxon>Metazoa</taxon>
        <taxon>Ecdysozoa</taxon>
        <taxon>Arthropoda</taxon>
        <taxon>Hexapoda</taxon>
        <taxon>Insecta</taxon>
        <taxon>Pterygota</taxon>
        <taxon>Neoptera</taxon>
        <taxon>Paraneoptera</taxon>
        <taxon>Hemiptera</taxon>
        <taxon>Auchenorrhyncha</taxon>
        <taxon>Fulgoroidea</taxon>
        <taxon>Delphacidae</taxon>
        <taxon>Criomorphinae</taxon>
        <taxon>Laodelphax</taxon>
    </lineage>
</organism>
<dbReference type="Pfam" id="PF00324">
    <property type="entry name" value="AA_permease"/>
    <property type="match status" value="1"/>
</dbReference>
<dbReference type="EMBL" id="QKKF02008448">
    <property type="protein sequence ID" value="RZF45688.1"/>
    <property type="molecule type" value="Genomic_DNA"/>
</dbReference>
<accession>A0A482XK64</accession>
<proteinExistence type="predicted"/>
<dbReference type="GO" id="GO:0016020">
    <property type="term" value="C:membrane"/>
    <property type="evidence" value="ECO:0007669"/>
    <property type="project" value="UniProtKB-SubCell"/>
</dbReference>
<dbReference type="GO" id="GO:0006884">
    <property type="term" value="P:cell volume homeostasis"/>
    <property type="evidence" value="ECO:0007669"/>
    <property type="project" value="TreeGrafter"/>
</dbReference>
<dbReference type="PANTHER" id="PTHR11827:SF103">
    <property type="entry name" value="SODIUM CHLORIDE COTRANSPORTER 69, ISOFORM E"/>
    <property type="match status" value="1"/>
</dbReference>
<feature type="transmembrane region" description="Helical" evidence="6">
    <location>
        <begin position="26"/>
        <end position="59"/>
    </location>
</feature>
<dbReference type="GO" id="GO:0008511">
    <property type="term" value="F:sodium:potassium:chloride symporter activity"/>
    <property type="evidence" value="ECO:0007669"/>
    <property type="project" value="TreeGrafter"/>
</dbReference>
<evidence type="ECO:0000313" key="10">
    <source>
        <dbReference type="Proteomes" id="UP000291343"/>
    </source>
</evidence>
<dbReference type="Proteomes" id="UP000291343">
    <property type="component" value="Unassembled WGS sequence"/>
</dbReference>
<dbReference type="STRING" id="195883.A0A482XK64"/>